<dbReference type="InParanoid" id="B2W9L9"/>
<gene>
    <name evidence="1" type="ORF">PTRG_06677</name>
</gene>
<reference evidence="2" key="1">
    <citation type="journal article" date="2013" name="G3 (Bethesda)">
        <title>Comparative genomics of a plant-pathogenic fungus, Pyrenophora tritici-repentis, reveals transduplication and the impact of repeat elements on pathogenicity and population divergence.</title>
        <authorList>
            <person name="Manning V.A."/>
            <person name="Pandelova I."/>
            <person name="Dhillon B."/>
            <person name="Wilhelm L.J."/>
            <person name="Goodwin S.B."/>
            <person name="Berlin A.M."/>
            <person name="Figueroa M."/>
            <person name="Freitag M."/>
            <person name="Hane J.K."/>
            <person name="Henrissat B."/>
            <person name="Holman W.H."/>
            <person name="Kodira C.D."/>
            <person name="Martin J."/>
            <person name="Oliver R.P."/>
            <person name="Robbertse B."/>
            <person name="Schackwitz W."/>
            <person name="Schwartz D.C."/>
            <person name="Spatafora J.W."/>
            <person name="Turgeon B.G."/>
            <person name="Yandava C."/>
            <person name="Young S."/>
            <person name="Zhou S."/>
            <person name="Zeng Q."/>
            <person name="Grigoriev I.V."/>
            <person name="Ma L.-J."/>
            <person name="Ciuffetti L.M."/>
        </authorList>
    </citation>
    <scope>NUCLEOTIDE SEQUENCE [LARGE SCALE GENOMIC DNA]</scope>
    <source>
        <strain evidence="2">Pt-1C-BFP</strain>
    </source>
</reference>
<name>B2W9L9_PYRTR</name>
<proteinExistence type="predicted"/>
<accession>B2W9L9</accession>
<dbReference type="AlphaFoldDB" id="B2W9L9"/>
<evidence type="ECO:0000313" key="1">
    <source>
        <dbReference type="EMBL" id="EDU49597.1"/>
    </source>
</evidence>
<protein>
    <submittedName>
        <fullName evidence="1">Uncharacterized protein</fullName>
    </submittedName>
</protein>
<dbReference type="EMBL" id="DS231620">
    <property type="protein sequence ID" value="EDU49597.1"/>
    <property type="molecule type" value="Genomic_DNA"/>
</dbReference>
<dbReference type="HOGENOM" id="CLU_2997534_0_0_1"/>
<organism evidence="1 2">
    <name type="scientific">Pyrenophora tritici-repentis (strain Pt-1C-BFP)</name>
    <name type="common">Wheat tan spot fungus</name>
    <name type="synonym">Drechslera tritici-repentis</name>
    <dbReference type="NCBI Taxonomy" id="426418"/>
    <lineage>
        <taxon>Eukaryota</taxon>
        <taxon>Fungi</taxon>
        <taxon>Dikarya</taxon>
        <taxon>Ascomycota</taxon>
        <taxon>Pezizomycotina</taxon>
        <taxon>Dothideomycetes</taxon>
        <taxon>Pleosporomycetidae</taxon>
        <taxon>Pleosporales</taxon>
        <taxon>Pleosporineae</taxon>
        <taxon>Pleosporaceae</taxon>
        <taxon>Pyrenophora</taxon>
    </lineage>
</organism>
<sequence>MPIVDGVSNKCNLNPRRINRPLTFNLPFKQHPEPPREPPHHTYLLTAPTLRHRRRRY</sequence>
<evidence type="ECO:0000313" key="2">
    <source>
        <dbReference type="Proteomes" id="UP000001471"/>
    </source>
</evidence>
<dbReference type="Proteomes" id="UP000001471">
    <property type="component" value="Unassembled WGS sequence"/>
</dbReference>